<dbReference type="InterPro" id="IPR023405">
    <property type="entry name" value="Topo_IA_core_domain"/>
</dbReference>
<dbReference type="eggNOG" id="COG1110">
    <property type="taxonomic scope" value="Bacteria"/>
</dbReference>
<dbReference type="InterPro" id="IPR027417">
    <property type="entry name" value="P-loop_NTPase"/>
</dbReference>
<dbReference type="SMART" id="SM00382">
    <property type="entry name" value="AAA"/>
    <property type="match status" value="1"/>
</dbReference>
<dbReference type="SMART" id="SM00487">
    <property type="entry name" value="DEXDc"/>
    <property type="match status" value="1"/>
</dbReference>
<dbReference type="GO" id="GO:0016887">
    <property type="term" value="F:ATP hydrolysis activity"/>
    <property type="evidence" value="ECO:0007669"/>
    <property type="project" value="RHEA"/>
</dbReference>
<feature type="domain" description="Toprim" evidence="17">
    <location>
        <begin position="592"/>
        <end position="746"/>
    </location>
</feature>
<keyword evidence="6 14" id="KW-0863">Zinc-finger</keyword>
<comment type="subunit">
    <text evidence="2">Monomer.</text>
</comment>
<dbReference type="PRINTS" id="PR00417">
    <property type="entry name" value="PRTPISMRASEI"/>
</dbReference>
<proteinExistence type="inferred from homology"/>
<dbReference type="PROSITE" id="PS50880">
    <property type="entry name" value="TOPRIM"/>
    <property type="match status" value="1"/>
</dbReference>
<evidence type="ECO:0000256" key="9">
    <source>
        <dbReference type="ARBA" id="ARBA00023029"/>
    </source>
</evidence>
<evidence type="ECO:0000256" key="1">
    <source>
        <dbReference type="ARBA" id="ARBA00004496"/>
    </source>
</evidence>
<evidence type="ECO:0000256" key="10">
    <source>
        <dbReference type="ARBA" id="ARBA00023125"/>
    </source>
</evidence>
<organism evidence="21 22">
    <name type="scientific">Pseudothermotoga thermarum DSM 5069</name>
    <dbReference type="NCBI Taxonomy" id="688269"/>
    <lineage>
        <taxon>Bacteria</taxon>
        <taxon>Thermotogati</taxon>
        <taxon>Thermotogota</taxon>
        <taxon>Thermotogae</taxon>
        <taxon>Thermotogales</taxon>
        <taxon>Thermotogaceae</taxon>
        <taxon>Pseudothermotoga</taxon>
    </lineage>
</organism>
<keyword evidence="3" id="KW-0963">Cytoplasm</keyword>
<dbReference type="SUPFAM" id="SSF56712">
    <property type="entry name" value="Prokaryotic type I DNA topoisomerase"/>
    <property type="match status" value="1"/>
</dbReference>
<comment type="function">
    <text evidence="15">Modifies the topological state of DNA by introducing positive supercoils in an ATP-dependent process, increasing the linking number in steps of +1. Binds to single-stranded DNA, transiently cleaves and then rejoins the ends, introducing a positive supercoil in the process. The scissile phosphodiester is attacked by the catalytic tyrosine of the enzyme, resulting in the formation of a DNA-(5'-phosphotyrosyl)-enzyme intermediate. Involved in rewinding DNA strands in regions of the chromosome that have opened up to allow replication, transcription, DNA repair and/or for DNA protection.</text>
</comment>
<dbReference type="AlphaFoldDB" id="F7YYT1"/>
<dbReference type="EMBL" id="CP002351">
    <property type="protein sequence ID" value="AEH51119.1"/>
    <property type="molecule type" value="Genomic_DNA"/>
</dbReference>
<dbReference type="InterPro" id="IPR040569">
    <property type="entry name" value="Znf_Rg"/>
</dbReference>
<dbReference type="InterPro" id="IPR005736">
    <property type="entry name" value="Reverse_gyrase"/>
</dbReference>
<keyword evidence="10 15" id="KW-0238">DNA-binding</keyword>
<dbReference type="Pfam" id="PF17915">
    <property type="entry name" value="zf_Rg"/>
    <property type="match status" value="1"/>
</dbReference>
<dbReference type="InterPro" id="IPR014001">
    <property type="entry name" value="Helicase_ATP-bd"/>
</dbReference>
<reference evidence="21 22" key="1">
    <citation type="submission" date="2010-11" db="EMBL/GenBank/DDBJ databases">
        <title>The complete genome of Thermotoga thermarum DSM 5069.</title>
        <authorList>
            <consortium name="US DOE Joint Genome Institute (JGI-PGF)"/>
            <person name="Lucas S."/>
            <person name="Copeland A."/>
            <person name="Lapidus A."/>
            <person name="Bruce D."/>
            <person name="Goodwin L."/>
            <person name="Pitluck S."/>
            <person name="Kyrpides N."/>
            <person name="Mavromatis K."/>
            <person name="Ivanova N."/>
            <person name="Zeytun A."/>
            <person name="Brettin T."/>
            <person name="Detter J.C."/>
            <person name="Tapia R."/>
            <person name="Han C."/>
            <person name="Land M."/>
            <person name="Hauser L."/>
            <person name="Markowitz V."/>
            <person name="Cheng J.-F."/>
            <person name="Hugenholtz P."/>
            <person name="Woyke T."/>
            <person name="Wu D."/>
            <person name="Spring S."/>
            <person name="Schroeder M."/>
            <person name="Brambilla E."/>
            <person name="Klenk H.-P."/>
            <person name="Eisen J.A."/>
        </authorList>
    </citation>
    <scope>NUCLEOTIDE SEQUENCE [LARGE SCALE GENOMIC DNA]</scope>
    <source>
        <strain evidence="21 22">DSM 5069</strain>
    </source>
</reference>
<dbReference type="STRING" id="688269.Theth_1039"/>
<dbReference type="NCBIfam" id="TIGR01054">
    <property type="entry name" value="rgy"/>
    <property type="match status" value="1"/>
</dbReference>
<comment type="subcellular location">
    <subcellularLocation>
        <location evidence="1">Cytoplasm</location>
    </subcellularLocation>
</comment>
<dbReference type="HOGENOM" id="CLU_002886_0_0_0"/>
<evidence type="ECO:0000256" key="15">
    <source>
        <dbReference type="RuleBase" id="RU004026"/>
    </source>
</evidence>
<dbReference type="PROSITE" id="PS52039">
    <property type="entry name" value="TOPO_IA_2"/>
    <property type="match status" value="1"/>
</dbReference>
<dbReference type="InterPro" id="IPR003602">
    <property type="entry name" value="Topo_IA_DNA-bd_dom"/>
</dbReference>
<dbReference type="GO" id="GO:0160097">
    <property type="term" value="F:reverse gyrase activity"/>
    <property type="evidence" value="ECO:0007669"/>
    <property type="project" value="UniProtKB-ARBA"/>
</dbReference>
<evidence type="ECO:0000256" key="14">
    <source>
        <dbReference type="PROSITE-ProRule" id="PRU01380"/>
    </source>
</evidence>
<evidence type="ECO:0000256" key="7">
    <source>
        <dbReference type="ARBA" id="ARBA00022833"/>
    </source>
</evidence>
<dbReference type="SMART" id="SM00436">
    <property type="entry name" value="TOP1Bc"/>
    <property type="match status" value="1"/>
</dbReference>
<protein>
    <recommendedName>
        <fullName evidence="15">Reverse gyrase</fullName>
    </recommendedName>
</protein>
<feature type="domain" description="RG N-terminal-type" evidence="19">
    <location>
        <begin position="1"/>
        <end position="39"/>
    </location>
</feature>
<dbReference type="InterPro" id="IPR013824">
    <property type="entry name" value="Topo_IA_cen_sub1"/>
</dbReference>
<evidence type="ECO:0000259" key="19">
    <source>
        <dbReference type="PROSITE" id="PS52036"/>
    </source>
</evidence>
<keyword evidence="8 15" id="KW-0067">ATP-binding</keyword>
<dbReference type="InterPro" id="IPR006171">
    <property type="entry name" value="TOPRIM_dom"/>
</dbReference>
<evidence type="ECO:0000256" key="16">
    <source>
        <dbReference type="SAM" id="Coils"/>
    </source>
</evidence>
<dbReference type="GO" id="GO:0003677">
    <property type="term" value="F:DNA binding"/>
    <property type="evidence" value="ECO:0007669"/>
    <property type="project" value="UniProtKB-KW"/>
</dbReference>
<dbReference type="GO" id="GO:0006265">
    <property type="term" value="P:DNA topological change"/>
    <property type="evidence" value="ECO:0007669"/>
    <property type="project" value="InterPro"/>
</dbReference>
<feature type="domain" description="Topo IA-type catalytic" evidence="20">
    <location>
        <begin position="762"/>
        <end position="1158"/>
    </location>
</feature>
<dbReference type="CDD" id="cd00186">
    <property type="entry name" value="TOP1Ac"/>
    <property type="match status" value="1"/>
</dbReference>
<evidence type="ECO:0000256" key="2">
    <source>
        <dbReference type="ARBA" id="ARBA00011245"/>
    </source>
</evidence>
<dbReference type="Pfam" id="PF00270">
    <property type="entry name" value="DEAD"/>
    <property type="match status" value="1"/>
</dbReference>
<dbReference type="PROSITE" id="PS52036">
    <property type="entry name" value="ZF_RG_N"/>
    <property type="match status" value="1"/>
</dbReference>
<dbReference type="Proteomes" id="UP000006804">
    <property type="component" value="Chromosome"/>
</dbReference>
<dbReference type="PANTHER" id="PTHR43505:SF1">
    <property type="entry name" value="REVERSE GYRASE"/>
    <property type="match status" value="1"/>
</dbReference>
<keyword evidence="9 15" id="KW-0799">Topoisomerase</keyword>
<dbReference type="Gene3D" id="3.40.50.300">
    <property type="entry name" value="P-loop containing nucleotide triphosphate hydrolases"/>
    <property type="match status" value="3"/>
</dbReference>
<feature type="domain" description="Helicase ATP-binding" evidence="18">
    <location>
        <begin position="87"/>
        <end position="294"/>
    </location>
</feature>
<keyword evidence="4 15" id="KW-0479">Metal-binding</keyword>
<evidence type="ECO:0000256" key="5">
    <source>
        <dbReference type="ARBA" id="ARBA00022741"/>
    </source>
</evidence>
<evidence type="ECO:0000256" key="13">
    <source>
        <dbReference type="ARBA" id="ARBA00049360"/>
    </source>
</evidence>
<evidence type="ECO:0000259" key="20">
    <source>
        <dbReference type="PROSITE" id="PS52039"/>
    </source>
</evidence>
<dbReference type="SMART" id="SM00437">
    <property type="entry name" value="TOP1Ac"/>
    <property type="match status" value="1"/>
</dbReference>
<evidence type="ECO:0000259" key="17">
    <source>
        <dbReference type="PROSITE" id="PS50880"/>
    </source>
</evidence>
<dbReference type="InterPro" id="IPR003601">
    <property type="entry name" value="Topo_IA_2"/>
</dbReference>
<dbReference type="GO" id="GO:0005524">
    <property type="term" value="F:ATP binding"/>
    <property type="evidence" value="ECO:0007669"/>
    <property type="project" value="UniProtKB-KW"/>
</dbReference>
<dbReference type="InterPro" id="IPR013497">
    <property type="entry name" value="Topo_IA_cen"/>
</dbReference>
<dbReference type="Gene3D" id="2.60.510.20">
    <property type="match status" value="1"/>
</dbReference>
<dbReference type="GO" id="GO:0005737">
    <property type="term" value="C:cytoplasm"/>
    <property type="evidence" value="ECO:0007669"/>
    <property type="project" value="UniProtKB-SubCell"/>
</dbReference>
<keyword evidence="11 15" id="KW-0413">Isomerase</keyword>
<evidence type="ECO:0000313" key="22">
    <source>
        <dbReference type="Proteomes" id="UP000006804"/>
    </source>
</evidence>
<evidence type="ECO:0000256" key="3">
    <source>
        <dbReference type="ARBA" id="ARBA00022490"/>
    </source>
</evidence>
<dbReference type="SMART" id="SM00493">
    <property type="entry name" value="TOPRIM"/>
    <property type="match status" value="1"/>
</dbReference>
<dbReference type="OrthoDB" id="9804262at2"/>
<evidence type="ECO:0000256" key="12">
    <source>
        <dbReference type="ARBA" id="ARBA00043976"/>
    </source>
</evidence>
<dbReference type="PATRIC" id="fig|688269.3.peg.1067"/>
<dbReference type="PROSITE" id="PS51192">
    <property type="entry name" value="HELICASE_ATP_BIND_1"/>
    <property type="match status" value="1"/>
</dbReference>
<dbReference type="Pfam" id="PF01131">
    <property type="entry name" value="Topoisom_bac"/>
    <property type="match status" value="1"/>
</dbReference>
<comment type="catalytic activity">
    <reaction evidence="13 15">
        <text>ATP + H2O = ADP + phosphate + H(+)</text>
        <dbReference type="Rhea" id="RHEA:13065"/>
        <dbReference type="ChEBI" id="CHEBI:15377"/>
        <dbReference type="ChEBI" id="CHEBI:15378"/>
        <dbReference type="ChEBI" id="CHEBI:30616"/>
        <dbReference type="ChEBI" id="CHEBI:43474"/>
        <dbReference type="ChEBI" id="CHEBI:456216"/>
    </reaction>
</comment>
<feature type="coiled-coil region" evidence="16">
    <location>
        <begin position="231"/>
        <end position="258"/>
    </location>
</feature>
<dbReference type="InterPro" id="IPR003593">
    <property type="entry name" value="AAA+_ATPase"/>
</dbReference>
<dbReference type="GO" id="GO:0008270">
    <property type="term" value="F:zinc ion binding"/>
    <property type="evidence" value="ECO:0007669"/>
    <property type="project" value="UniProtKB-KW"/>
</dbReference>
<evidence type="ECO:0000256" key="8">
    <source>
        <dbReference type="ARBA" id="ARBA00022840"/>
    </source>
</evidence>
<dbReference type="InterPro" id="IPR011545">
    <property type="entry name" value="DEAD/DEAH_box_helicase_dom"/>
</dbReference>
<sequence>MPLAIYKEFCPNCGGEIEAERLEKGLACSKCIPDEISETELCEILARKSELKNYSWVCCLKSLERQFCDFFTKNLGFEPWALQRLWAKRVLSGESFTLIAPTGVGKTTFGIAMANFLPGKAYILLPTRLLVEQVAERCKTFKAKKVVAYTGKTSERKTIEAGDYEILVTTNMFLATNFELVQDQRFSFIFVDDVDSLLKSGKNIDRVLKLLGFTDEEISQAWQKVSGKLLEEKEEETMEEEEENILEESSQEDEFNEENVLQTKGKGILVVSSATLKPKTQRVKLFKSLLGFNVTPVKLTIRNVCDAVEWVDGPQQALYRLADWIRFFGKGGLVFVNREMGKDGVTTVVDFLKQQGINVSSYEELDLESMRNGLIDVAVGIATYNNALVRGVDLPEVIRYAIFIDSPKISFAIEQFDNPRNFVPLLLALREVVEDKSKIDLYLERLRRYQVFKFEKQLPKPLLEIAEYLRKNLNDESIVEKLEKAETIGLQRKEGKLFITFGDAANYLQASGRTSRLYPGGISRGISLILVWDKKAFHSLVQRLRLFYEEVDFLSADQVNWEEELKNVDADRKKIREIKKQFKPSEQLSLKSTLVIVESPNKARTISHFFGVPQQRILNGLHFWEILTGDRLLSITASIGHTVDLIEREEIYGVSKANGHFVPIYSTIKTCSKCGQQTTSEICSCGKQPDKDKLTLIKALQQVAPQFDEIIIATDPDMEGEKIGYDLMVALKPFNSNIVRAEFHEVTRQAFLKALNSPRELSKDLVKAQITRRILDRWVGFYLSQELWKAFKKYNLSAGRVQTPVLGWVIDRTNSARQKKAKLQISVKSILEGKTAALIYEHEDINFAKQLVSMLQQAQVTLEDVGQETENPPAPYNTASLLSEMGAFASAVDIMNTLQELFEQGLITYHRTTSTRVSQTGIKLAEEFLKQMGLHQIFHPRTYGTEGAHECIRPTKLLNVDDLKLWIHTGRVKFENQNLALQLYGRILNRFLASQSAPAVVQKSKLTIKLPDWSYEWTLTTKIIEPGFRTILPAKVFDLKPPLKVVWTTLRLVAKELPFTQGSLVQQMRERGLGRPSTYATIVQTLLDRKYVEERNGYLYATPLGYKVYHWLRTNYPQLTDESLTRKMEDVLDEIEAGNADYQSFLSEFYRDFLQKVFENKT</sequence>
<evidence type="ECO:0000256" key="6">
    <source>
        <dbReference type="ARBA" id="ARBA00022771"/>
    </source>
</evidence>
<dbReference type="Gene3D" id="1.10.460.10">
    <property type="entry name" value="Topoisomerase I, domain 2"/>
    <property type="match status" value="1"/>
</dbReference>
<evidence type="ECO:0000313" key="21">
    <source>
        <dbReference type="EMBL" id="AEH51119.1"/>
    </source>
</evidence>
<dbReference type="Gene3D" id="1.10.290.10">
    <property type="entry name" value="Topoisomerase I, domain 4"/>
    <property type="match status" value="1"/>
</dbReference>
<dbReference type="InterPro" id="IPR013826">
    <property type="entry name" value="Topo_IA_cen_sub3"/>
</dbReference>
<keyword evidence="16" id="KW-0175">Coiled coil</keyword>
<keyword evidence="7 15" id="KW-0862">Zinc</keyword>
<dbReference type="SUPFAM" id="SSF52540">
    <property type="entry name" value="P-loop containing nucleoside triphosphate hydrolases"/>
    <property type="match status" value="2"/>
</dbReference>
<dbReference type="Pfam" id="PF01751">
    <property type="entry name" value="Toprim"/>
    <property type="match status" value="1"/>
</dbReference>
<comment type="similarity">
    <text evidence="12">In the N-terminal section; belongs to the DEAD box helicase family. DDVD subfamily.</text>
</comment>
<name>F7YYT1_9THEM</name>
<evidence type="ECO:0000259" key="18">
    <source>
        <dbReference type="PROSITE" id="PS51192"/>
    </source>
</evidence>
<evidence type="ECO:0000256" key="11">
    <source>
        <dbReference type="ARBA" id="ARBA00023235"/>
    </source>
</evidence>
<keyword evidence="5 15" id="KW-0547">Nucleotide-binding</keyword>
<evidence type="ECO:0000256" key="4">
    <source>
        <dbReference type="ARBA" id="ARBA00022723"/>
    </source>
</evidence>
<dbReference type="PANTHER" id="PTHR43505">
    <property type="entry name" value="REVERSE GYRASE"/>
    <property type="match status" value="1"/>
</dbReference>
<gene>
    <name evidence="21" type="ORF">Theth_1039</name>
</gene>
<dbReference type="KEGG" id="tta:Theth_1039"/>
<dbReference type="RefSeq" id="WP_013932339.1">
    <property type="nucleotide sequence ID" value="NC_015707.1"/>
</dbReference>
<dbReference type="CDD" id="cd17924">
    <property type="entry name" value="DDXDc_reverse_gyrase"/>
    <property type="match status" value="1"/>
</dbReference>
<accession>F7YYT1</accession>
<dbReference type="Gene3D" id="3.40.50.140">
    <property type="match status" value="1"/>
</dbReference>
<keyword evidence="22" id="KW-1185">Reference proteome</keyword>